<dbReference type="FunFam" id="3.30.300.160:FF:000002">
    <property type="entry name" value="Type II secretion system protein E"/>
    <property type="match status" value="1"/>
</dbReference>
<dbReference type="GO" id="GO:0005886">
    <property type="term" value="C:plasma membrane"/>
    <property type="evidence" value="ECO:0007669"/>
    <property type="project" value="TreeGrafter"/>
</dbReference>
<proteinExistence type="predicted"/>
<dbReference type="SUPFAM" id="SSF160246">
    <property type="entry name" value="EspE N-terminal domain-like"/>
    <property type="match status" value="1"/>
</dbReference>
<dbReference type="AlphaFoldDB" id="X0XIV0"/>
<dbReference type="GO" id="GO:0016887">
    <property type="term" value="F:ATP hydrolysis activity"/>
    <property type="evidence" value="ECO:0007669"/>
    <property type="project" value="TreeGrafter"/>
</dbReference>
<accession>X0XIV0</accession>
<evidence type="ECO:0000259" key="1">
    <source>
        <dbReference type="Pfam" id="PF05157"/>
    </source>
</evidence>
<dbReference type="PANTHER" id="PTHR30258">
    <property type="entry name" value="TYPE II SECRETION SYSTEM PROTEIN GSPE-RELATED"/>
    <property type="match status" value="1"/>
</dbReference>
<dbReference type="PANTHER" id="PTHR30258:SF1">
    <property type="entry name" value="PROTEIN TRANSPORT PROTEIN HOFB HOMOLOG"/>
    <property type="match status" value="1"/>
</dbReference>
<dbReference type="InterPro" id="IPR007831">
    <property type="entry name" value="T2SS_GspE_N"/>
</dbReference>
<gene>
    <name evidence="2" type="ORF">S01H1_83144</name>
</gene>
<name>X0XIV0_9ZZZZ</name>
<dbReference type="EMBL" id="BARS01056468">
    <property type="protein sequence ID" value="GAG43090.1"/>
    <property type="molecule type" value="Genomic_DNA"/>
</dbReference>
<organism evidence="2">
    <name type="scientific">marine sediment metagenome</name>
    <dbReference type="NCBI Taxonomy" id="412755"/>
    <lineage>
        <taxon>unclassified sequences</taxon>
        <taxon>metagenomes</taxon>
        <taxon>ecological metagenomes</taxon>
    </lineage>
</organism>
<protein>
    <recommendedName>
        <fullName evidence="1">Type II secretion system protein GspE N-terminal domain-containing protein</fullName>
    </recommendedName>
</protein>
<dbReference type="Pfam" id="PF05157">
    <property type="entry name" value="MshEN"/>
    <property type="match status" value="1"/>
</dbReference>
<feature type="domain" description="Type II secretion system protein GspE N-terminal" evidence="1">
    <location>
        <begin position="85"/>
        <end position="168"/>
    </location>
</feature>
<reference evidence="2" key="1">
    <citation type="journal article" date="2014" name="Front. Microbiol.">
        <title>High frequency of phylogenetically diverse reductive dehalogenase-homologous genes in deep subseafloor sedimentary metagenomes.</title>
        <authorList>
            <person name="Kawai M."/>
            <person name="Futagami T."/>
            <person name="Toyoda A."/>
            <person name="Takaki Y."/>
            <person name="Nishi S."/>
            <person name="Hori S."/>
            <person name="Arai W."/>
            <person name="Tsubouchi T."/>
            <person name="Morono Y."/>
            <person name="Uchiyama I."/>
            <person name="Ito T."/>
            <person name="Fujiyama A."/>
            <person name="Inagaki F."/>
            <person name="Takami H."/>
        </authorList>
    </citation>
    <scope>NUCLEOTIDE SEQUENCE</scope>
    <source>
        <strain evidence="2">Expedition CK06-06</strain>
    </source>
</reference>
<comment type="caution">
    <text evidence="2">The sequence shown here is derived from an EMBL/GenBank/DDBJ whole genome shotgun (WGS) entry which is preliminary data.</text>
</comment>
<dbReference type="InterPro" id="IPR037257">
    <property type="entry name" value="T2SS_E_N_sf"/>
</dbReference>
<evidence type="ECO:0000313" key="2">
    <source>
        <dbReference type="EMBL" id="GAG43090.1"/>
    </source>
</evidence>
<sequence length="176" mass="20090">MGQILIEKNLVSSTDIARAMGELTTKAEEEEMLGESLVADKIITGEQLKKAREKQKTAHQRLTKTLTSLGFVRPEEIAKQIGKYWGISYISLTDFKPNPDIMQMIPEDFMRRHQLIPIKLEGNTLVVAMSDPLNIIAIDEIRLLTNYQVEIMVTTEKEISLVLNRYFTIQKVAREV</sequence>
<feature type="non-terminal residue" evidence="2">
    <location>
        <position position="176"/>
    </location>
</feature>
<dbReference type="Gene3D" id="3.30.300.160">
    <property type="entry name" value="Type II secretion system, protein E, N-terminal domain"/>
    <property type="match status" value="1"/>
</dbReference>